<gene>
    <name evidence="1" type="ORF">S01H1_27156</name>
</gene>
<accession>X0TI41</accession>
<comment type="caution">
    <text evidence="1">The sequence shown here is derived from an EMBL/GenBank/DDBJ whole genome shotgun (WGS) entry which is preliminary data.</text>
</comment>
<feature type="non-terminal residue" evidence="1">
    <location>
        <position position="100"/>
    </location>
</feature>
<evidence type="ECO:0000313" key="1">
    <source>
        <dbReference type="EMBL" id="GAF87807.1"/>
    </source>
</evidence>
<dbReference type="AlphaFoldDB" id="X0TI41"/>
<protein>
    <submittedName>
        <fullName evidence="1">Uncharacterized protein</fullName>
    </submittedName>
</protein>
<proteinExistence type="predicted"/>
<sequence length="100" mass="11783">MEIFKWVEEIEKIYDDLIEKAKKGSLDDIRKARTSQEKEMENTTYKNQEIINEALAKASKDISENSEIFEELLKNLCNKIEKYYQENKEGLSSLLFEKLG</sequence>
<dbReference type="EMBL" id="BARS01016508">
    <property type="protein sequence ID" value="GAF87807.1"/>
    <property type="molecule type" value="Genomic_DNA"/>
</dbReference>
<organism evidence="1">
    <name type="scientific">marine sediment metagenome</name>
    <dbReference type="NCBI Taxonomy" id="412755"/>
    <lineage>
        <taxon>unclassified sequences</taxon>
        <taxon>metagenomes</taxon>
        <taxon>ecological metagenomes</taxon>
    </lineage>
</organism>
<name>X0TI41_9ZZZZ</name>
<reference evidence="1" key="1">
    <citation type="journal article" date="2014" name="Front. Microbiol.">
        <title>High frequency of phylogenetically diverse reductive dehalogenase-homologous genes in deep subseafloor sedimentary metagenomes.</title>
        <authorList>
            <person name="Kawai M."/>
            <person name="Futagami T."/>
            <person name="Toyoda A."/>
            <person name="Takaki Y."/>
            <person name="Nishi S."/>
            <person name="Hori S."/>
            <person name="Arai W."/>
            <person name="Tsubouchi T."/>
            <person name="Morono Y."/>
            <person name="Uchiyama I."/>
            <person name="Ito T."/>
            <person name="Fujiyama A."/>
            <person name="Inagaki F."/>
            <person name="Takami H."/>
        </authorList>
    </citation>
    <scope>NUCLEOTIDE SEQUENCE</scope>
    <source>
        <strain evidence="1">Expedition CK06-06</strain>
    </source>
</reference>